<evidence type="ECO:0000313" key="3">
    <source>
        <dbReference type="Proteomes" id="UP001142055"/>
    </source>
</evidence>
<dbReference type="PROSITE" id="PS50405">
    <property type="entry name" value="GST_CTER"/>
    <property type="match status" value="1"/>
</dbReference>
<dbReference type="EMBL" id="JAPWDV010000002">
    <property type="protein sequence ID" value="KAJ6219527.1"/>
    <property type="molecule type" value="Genomic_DNA"/>
</dbReference>
<dbReference type="PANTHER" id="PTHR43969:SF9">
    <property type="entry name" value="GLUTATHIONE S TRANSFERASE D10, ISOFORM A-RELATED"/>
    <property type="match status" value="1"/>
</dbReference>
<accession>A0A9Q0M8B6</accession>
<dbReference type="AlphaFoldDB" id="A0A9Q0M8B6"/>
<name>A0A9Q0M8B6_BLOTA</name>
<dbReference type="PANTHER" id="PTHR43969">
    <property type="entry name" value="GLUTATHIONE S TRANSFERASE D10, ISOFORM A-RELATED"/>
    <property type="match status" value="1"/>
</dbReference>
<dbReference type="SUPFAM" id="SSF47616">
    <property type="entry name" value="GST C-terminal domain-like"/>
    <property type="match status" value="1"/>
</dbReference>
<dbReference type="InterPro" id="IPR010987">
    <property type="entry name" value="Glutathione-S-Trfase_C-like"/>
</dbReference>
<organism evidence="2 3">
    <name type="scientific">Blomia tropicalis</name>
    <name type="common">Mite</name>
    <dbReference type="NCBI Taxonomy" id="40697"/>
    <lineage>
        <taxon>Eukaryota</taxon>
        <taxon>Metazoa</taxon>
        <taxon>Ecdysozoa</taxon>
        <taxon>Arthropoda</taxon>
        <taxon>Chelicerata</taxon>
        <taxon>Arachnida</taxon>
        <taxon>Acari</taxon>
        <taxon>Acariformes</taxon>
        <taxon>Sarcoptiformes</taxon>
        <taxon>Astigmata</taxon>
        <taxon>Glycyphagoidea</taxon>
        <taxon>Echimyopodidae</taxon>
        <taxon>Blomia</taxon>
    </lineage>
</organism>
<dbReference type="InterPro" id="IPR036282">
    <property type="entry name" value="Glutathione-S-Trfase_C_sf"/>
</dbReference>
<dbReference type="Proteomes" id="UP001142055">
    <property type="component" value="Chromosome 2"/>
</dbReference>
<gene>
    <name evidence="2" type="ORF">RDWZM_005339</name>
</gene>
<dbReference type="GO" id="GO:0004364">
    <property type="term" value="F:glutathione transferase activity"/>
    <property type="evidence" value="ECO:0007669"/>
    <property type="project" value="TreeGrafter"/>
</dbReference>
<comment type="caution">
    <text evidence="2">The sequence shown here is derived from an EMBL/GenBank/DDBJ whole genome shotgun (WGS) entry which is preliminary data.</text>
</comment>
<evidence type="ECO:0000259" key="1">
    <source>
        <dbReference type="PROSITE" id="PS50405"/>
    </source>
</evidence>
<protein>
    <recommendedName>
        <fullName evidence="1">GST C-terminal domain-containing protein</fullName>
    </recommendedName>
</protein>
<dbReference type="GO" id="GO:0006749">
    <property type="term" value="P:glutathione metabolic process"/>
    <property type="evidence" value="ECO:0007669"/>
    <property type="project" value="TreeGrafter"/>
</dbReference>
<evidence type="ECO:0000313" key="2">
    <source>
        <dbReference type="EMBL" id="KAJ6219527.1"/>
    </source>
</evidence>
<keyword evidence="3" id="KW-1185">Reference proteome</keyword>
<sequence length="359" mass="40997">MSVGTLDESAVSNAKKSPIIFYTSRITPSCRAVRMLATHLNIELREQSLRCYIDTRTEKFRKFPGEYSASRGKKMVAVTHALTLLEIFLINKNYVACDHLTIADLSILASVTLLEIAVEFDLTSYPNIWHWYNRLRNELPYYNPLTKVAHDELRALIRGIRDAHEEWSSPLPQCAFVPNDQDADCAEEERRQYQRLFLNANDQQDAARIMAAVSPVFRKSAYSQQQQQKKQQTISNISIESSEIDNLESENNIKDERNGKISRKLNNQSAPLVKRIRLTIEPNTGQTLQLSHLDSPSLSDPNSLLCLNQNPFSLYGNQNIDYIRMGENGNRDPMCSTLSDQCCIPNSYNHCTENFCHNC</sequence>
<dbReference type="Gene3D" id="1.20.1050.10">
    <property type="match status" value="1"/>
</dbReference>
<proteinExistence type="predicted"/>
<reference evidence="2" key="1">
    <citation type="submission" date="2022-12" db="EMBL/GenBank/DDBJ databases">
        <title>Genome assemblies of Blomia tropicalis.</title>
        <authorList>
            <person name="Cui Y."/>
        </authorList>
    </citation>
    <scope>NUCLEOTIDE SEQUENCE</scope>
    <source>
        <tissue evidence="2">Adult mites</tissue>
    </source>
</reference>
<feature type="domain" description="GST C-terminal" evidence="1">
    <location>
        <begin position="27"/>
        <end position="157"/>
    </location>
</feature>